<dbReference type="CDD" id="cd22332">
    <property type="entry name" value="HsdR_N"/>
    <property type="match status" value="1"/>
</dbReference>
<keyword evidence="2" id="KW-0540">Nuclease</keyword>
<dbReference type="EMBL" id="JAZGLY010000008">
    <property type="protein sequence ID" value="MEE6188153.1"/>
    <property type="molecule type" value="Genomic_DNA"/>
</dbReference>
<dbReference type="InterPro" id="IPR027417">
    <property type="entry name" value="P-loop_NTPase"/>
</dbReference>
<dbReference type="Pfam" id="PF04313">
    <property type="entry name" value="HSDR_N"/>
    <property type="match status" value="1"/>
</dbReference>
<dbReference type="InterPro" id="IPR040980">
    <property type="entry name" value="SWI2_SNF2"/>
</dbReference>
<comment type="caution">
    <text evidence="2">The sequence shown here is derived from an EMBL/GenBank/DDBJ whole genome shotgun (WGS) entry which is preliminary data.</text>
</comment>
<dbReference type="SUPFAM" id="SSF52540">
    <property type="entry name" value="P-loop containing nucleoside triphosphate hydrolases"/>
    <property type="match status" value="1"/>
</dbReference>
<dbReference type="InterPro" id="IPR014001">
    <property type="entry name" value="Helicase_ATP-bd"/>
</dbReference>
<dbReference type="Proteomes" id="UP001357452">
    <property type="component" value="Unassembled WGS sequence"/>
</dbReference>
<keyword evidence="3" id="KW-1185">Reference proteome</keyword>
<keyword evidence="2" id="KW-0255">Endonuclease</keyword>
<dbReference type="InterPro" id="IPR007409">
    <property type="entry name" value="Restrct_endonuc_type1_HsdR_N"/>
</dbReference>
<evidence type="ECO:0000313" key="3">
    <source>
        <dbReference type="Proteomes" id="UP001357452"/>
    </source>
</evidence>
<keyword evidence="2" id="KW-0378">Hydrolase</keyword>
<name>A0ABU7RJH1_9BACT</name>
<dbReference type="Pfam" id="PF22679">
    <property type="entry name" value="T1R_D3-like"/>
    <property type="match status" value="1"/>
</dbReference>
<dbReference type="RefSeq" id="WP_330975555.1">
    <property type="nucleotide sequence ID" value="NZ_JAZGLY010000008.1"/>
</dbReference>
<dbReference type="SMART" id="SM00487">
    <property type="entry name" value="DEXDc"/>
    <property type="match status" value="1"/>
</dbReference>
<gene>
    <name evidence="2" type="ORF">V2H41_12805</name>
</gene>
<dbReference type="InterPro" id="IPR055180">
    <property type="entry name" value="HsdR_RecA-like_helicase_dom_2"/>
</dbReference>
<accession>A0ABU7RJH1</accession>
<dbReference type="PANTHER" id="PTHR42927">
    <property type="entry name" value="HELICASE SUPERFAMILY 1 AND 2 DOMAIN-CONTAINING PROTEIN"/>
    <property type="match status" value="1"/>
</dbReference>
<dbReference type="Gene3D" id="3.40.50.300">
    <property type="entry name" value="P-loop containing nucleotide triphosphate hydrolases"/>
    <property type="match status" value="3"/>
</dbReference>
<feature type="domain" description="Helicase ATP-binding" evidence="1">
    <location>
        <begin position="306"/>
        <end position="499"/>
    </location>
</feature>
<dbReference type="GO" id="GO:0004519">
    <property type="term" value="F:endonuclease activity"/>
    <property type="evidence" value="ECO:0007669"/>
    <property type="project" value="UniProtKB-KW"/>
</dbReference>
<evidence type="ECO:0000313" key="2">
    <source>
        <dbReference type="EMBL" id="MEE6188153.1"/>
    </source>
</evidence>
<dbReference type="PANTHER" id="PTHR42927:SF1">
    <property type="entry name" value="HELICASE SUPERFAMILY 1 AND 2 DOMAIN-CONTAINING PROTEIN"/>
    <property type="match status" value="1"/>
</dbReference>
<proteinExistence type="predicted"/>
<dbReference type="PROSITE" id="PS51192">
    <property type="entry name" value="HELICASE_ATP_BIND_1"/>
    <property type="match status" value="1"/>
</dbReference>
<reference evidence="2 3" key="1">
    <citation type="submission" date="2024-01" db="EMBL/GenBank/DDBJ databases">
        <title>Niabella digestum sp. nov., isolated from waste digestion system.</title>
        <authorList>
            <person name="Zhang L."/>
        </authorList>
    </citation>
    <scope>NUCLEOTIDE SEQUENCE [LARGE SCALE GENOMIC DNA]</scope>
    <source>
        <strain evidence="2 3">A18</strain>
    </source>
</reference>
<protein>
    <submittedName>
        <fullName evidence="2">Type I restriction endonuclease</fullName>
    </submittedName>
</protein>
<organism evidence="2 3">
    <name type="scientific">Niabella digestorum</name>
    <dbReference type="NCBI Taxonomy" id="3117701"/>
    <lineage>
        <taxon>Bacteria</taxon>
        <taxon>Pseudomonadati</taxon>
        <taxon>Bacteroidota</taxon>
        <taxon>Chitinophagia</taxon>
        <taxon>Chitinophagales</taxon>
        <taxon>Chitinophagaceae</taxon>
        <taxon>Niabella</taxon>
    </lineage>
</organism>
<dbReference type="Pfam" id="PF18766">
    <property type="entry name" value="SWI2_SNF2"/>
    <property type="match status" value="1"/>
</dbReference>
<evidence type="ECO:0000259" key="1">
    <source>
        <dbReference type="PROSITE" id="PS51192"/>
    </source>
</evidence>
<dbReference type="Gene3D" id="3.90.1570.50">
    <property type="match status" value="1"/>
</dbReference>
<sequence>MTTTYNEQALEALIEKHLTGYTSEMRQGANIVEEEREHYLSGKGYYPSSPSDFDARYALDTRRFWDFLEKTQPKELAKLQNYSDWQLRILERFDRKAKKDGILKLLKKGLEVDNAHFTLFYEAPGAASAQSVHENFLKNQFSVTRQVRYSTVNPGEEIDMVLFVNGIPLCTIELKNPWTGQTAAVQGIHQYKNRDERQTLLQFGRCLVHFVVDTDEVYMTTKLQGSDTVFLPFNKGNNFGKGNPVNPNGHKTAYLWEEIFSREVWAQIIQHYMLLEGDDKEPLSKKYYIFPRYHQLDVVRRLVADVQQNGVGKTYLIQHSAGSGKSHSITWTAFRLIELEQDGRPMFDSVVVVTDRKVLDRQLRENIKQFSEVKNIIAPAYSSGDLRQALESGKRIIVTTIQKFPFILDEIDDMAQRRFAVIIDEAHSSQGGIAAGKMNQVLGALEVNEEGEIDAQELILRAMHARKMRKNASYFAFTATPKGSTLERFGERQPDGSFKPFHLYSMKQAIEEGFILDVLANYTTYKSYYQLYKSIEDNPEFNTRRAQRILKAFVERDPRTIQAKAQIMLDHFIGQVYNKKLLKGKAKAMVVTQNIVSAIRYYQALKQLLQERGNPFKILVAFSGTKTVDGIEYTESSINGFPDSDTKEVFDRDEYRILVVANKYLTGFDQPKLTAMYIDKKLQGVLCVQALSRLNRSAPKLGKKTENLFILDFANDTNDIKAAFDPFYTSTSLSAATDVNVLHDLKDELDESGIYEWSEVEDFNQKFFTNASADELSPIIDTAAQRFNEGLELDEDTKADIKVKAKHFVKVYGQVSSILEFDNLRWEQLFWFLKFLIPKMVVRRREDEILDELLDSVDLSTYGIERTRLNERIGLDASEATLDPANANPRSAHVVDEKAALDEIIKQFNERWFADWEATPEDKRQFFYTFLDKIQQHPDFESKYKNNPDAHTRELAYEKIVEQVVYELRRLHLDFARKWTDEHFKQDFKASTQRAIGGW</sequence>